<feature type="region of interest" description="Disordered" evidence="1">
    <location>
        <begin position="1"/>
        <end position="46"/>
    </location>
</feature>
<comment type="caution">
    <text evidence="2">The sequence shown here is derived from an EMBL/GenBank/DDBJ whole genome shotgun (WGS) entry which is preliminary data.</text>
</comment>
<gene>
    <name evidence="2" type="ORF">D9758_013544</name>
</gene>
<evidence type="ECO:0000313" key="2">
    <source>
        <dbReference type="EMBL" id="KAF5340427.1"/>
    </source>
</evidence>
<organism evidence="2 3">
    <name type="scientific">Tetrapyrgos nigripes</name>
    <dbReference type="NCBI Taxonomy" id="182062"/>
    <lineage>
        <taxon>Eukaryota</taxon>
        <taxon>Fungi</taxon>
        <taxon>Dikarya</taxon>
        <taxon>Basidiomycota</taxon>
        <taxon>Agaricomycotina</taxon>
        <taxon>Agaricomycetes</taxon>
        <taxon>Agaricomycetidae</taxon>
        <taxon>Agaricales</taxon>
        <taxon>Marasmiineae</taxon>
        <taxon>Marasmiaceae</taxon>
        <taxon>Tetrapyrgos</taxon>
    </lineage>
</organism>
<reference evidence="2 3" key="1">
    <citation type="journal article" date="2020" name="ISME J.">
        <title>Uncovering the hidden diversity of litter-decomposition mechanisms in mushroom-forming fungi.</title>
        <authorList>
            <person name="Floudas D."/>
            <person name="Bentzer J."/>
            <person name="Ahren D."/>
            <person name="Johansson T."/>
            <person name="Persson P."/>
            <person name="Tunlid A."/>
        </authorList>
    </citation>
    <scope>NUCLEOTIDE SEQUENCE [LARGE SCALE GENOMIC DNA]</scope>
    <source>
        <strain evidence="2 3">CBS 291.85</strain>
    </source>
</reference>
<proteinExistence type="predicted"/>
<dbReference type="Proteomes" id="UP000559256">
    <property type="component" value="Unassembled WGS sequence"/>
</dbReference>
<accession>A0A8H5CEP8</accession>
<sequence length="248" mass="27924">MHSTPKIEQHLFYQTSSAPGSGPTTKKERRKAVILPPQVVPPPSSVSKFRLSKEMDWLMNELHDNSSDAPIPFTGRPRSLDSSVSNDTPSLITDPGSDTPYTSDADAADEDYIEIDSYYFGRYDNDSDYSDTPDTQHQPLSTFSQYTIQKDFVSIPSPEARLAGILELEKENRNPLNTAPIDPSAQVDFNPEDYFWDLYPQPLYVYDGHLKTRFVSAAVIAQHRLKMESKAKTEKESVLKRVFGGVKN</sequence>
<dbReference type="OrthoDB" id="3114986at2759"/>
<evidence type="ECO:0000256" key="1">
    <source>
        <dbReference type="SAM" id="MobiDB-lite"/>
    </source>
</evidence>
<dbReference type="AlphaFoldDB" id="A0A8H5CEP8"/>
<name>A0A8H5CEP8_9AGAR</name>
<feature type="compositionally biased region" description="Polar residues" evidence="1">
    <location>
        <begin position="80"/>
        <end position="91"/>
    </location>
</feature>
<feature type="region of interest" description="Disordered" evidence="1">
    <location>
        <begin position="63"/>
        <end position="105"/>
    </location>
</feature>
<protein>
    <submittedName>
        <fullName evidence="2">Uncharacterized protein</fullName>
    </submittedName>
</protein>
<feature type="compositionally biased region" description="Polar residues" evidence="1">
    <location>
        <begin position="12"/>
        <end position="24"/>
    </location>
</feature>
<evidence type="ECO:0000313" key="3">
    <source>
        <dbReference type="Proteomes" id="UP000559256"/>
    </source>
</evidence>
<dbReference type="EMBL" id="JAACJM010000176">
    <property type="protein sequence ID" value="KAF5340427.1"/>
    <property type="molecule type" value="Genomic_DNA"/>
</dbReference>
<keyword evidence="3" id="KW-1185">Reference proteome</keyword>